<dbReference type="STRING" id="203122.Sde_1111"/>
<dbReference type="KEGG" id="sde:Sde_1111"/>
<dbReference type="InterPro" id="IPR009875">
    <property type="entry name" value="PilZ_domain"/>
</dbReference>
<dbReference type="eggNOG" id="ENOG50337DM">
    <property type="taxonomic scope" value="Bacteria"/>
</dbReference>
<dbReference type="GO" id="GO:0035438">
    <property type="term" value="F:cyclic-di-GMP binding"/>
    <property type="evidence" value="ECO:0007669"/>
    <property type="project" value="InterPro"/>
</dbReference>
<proteinExistence type="predicted"/>
<dbReference type="Pfam" id="PF07238">
    <property type="entry name" value="PilZ"/>
    <property type="match status" value="1"/>
</dbReference>
<keyword evidence="3" id="KW-1185">Reference proteome</keyword>
<dbReference type="Proteomes" id="UP000001947">
    <property type="component" value="Chromosome"/>
</dbReference>
<feature type="domain" description="PilZ" evidence="1">
    <location>
        <begin position="10"/>
        <end position="102"/>
    </location>
</feature>
<protein>
    <submittedName>
        <fullName evidence="2">Type IV pilus assembly PilZ</fullName>
    </submittedName>
</protein>
<evidence type="ECO:0000313" key="3">
    <source>
        <dbReference type="Proteomes" id="UP000001947"/>
    </source>
</evidence>
<dbReference type="OrthoDB" id="5290589at2"/>
<evidence type="ECO:0000259" key="1">
    <source>
        <dbReference type="Pfam" id="PF07238"/>
    </source>
</evidence>
<dbReference type="HOGENOM" id="CLU_180682_0_0_6"/>
<dbReference type="AlphaFoldDB" id="Q21LQ6"/>
<reference evidence="2 3" key="1">
    <citation type="journal article" date="2008" name="PLoS Genet.">
        <title>Complete genome sequence of the complex carbohydrate-degrading marine bacterium, Saccharophagus degradans strain 2-40 T.</title>
        <authorList>
            <person name="Weiner R.M."/>
            <person name="Taylor L.E.II."/>
            <person name="Henrissat B."/>
            <person name="Hauser L."/>
            <person name="Land M."/>
            <person name="Coutinho P.M."/>
            <person name="Rancurel C."/>
            <person name="Saunders E.H."/>
            <person name="Longmire A.G."/>
            <person name="Zhang H."/>
            <person name="Bayer E.A."/>
            <person name="Gilbert H.J."/>
            <person name="Larimer F."/>
            <person name="Zhulin I.B."/>
            <person name="Ekborg N.A."/>
            <person name="Lamed R."/>
            <person name="Richardson P.M."/>
            <person name="Borovok I."/>
            <person name="Hutcheson S."/>
        </authorList>
    </citation>
    <scope>NUCLEOTIDE SEQUENCE [LARGE SCALE GENOMIC DNA]</scope>
    <source>
        <strain evidence="3">2-40 / ATCC 43961 / DSM 17024</strain>
    </source>
</reference>
<sequence>MVMASRDYQEKRDFIRMRVETPVQITLLDGEESYSGTCVDLSGGGLLVEMQTLLPVGTLLEVNIASQHGHSPMLRAKTKVARVVSQPESEEQPCKLGLEIEEVITD</sequence>
<dbReference type="Gene3D" id="2.40.10.220">
    <property type="entry name" value="predicted glycosyltransferase like domains"/>
    <property type="match status" value="1"/>
</dbReference>
<dbReference type="SUPFAM" id="SSF141371">
    <property type="entry name" value="PilZ domain-like"/>
    <property type="match status" value="1"/>
</dbReference>
<dbReference type="EMBL" id="CP000282">
    <property type="protein sequence ID" value="ABD80373.1"/>
    <property type="molecule type" value="Genomic_DNA"/>
</dbReference>
<organism evidence="2 3">
    <name type="scientific">Saccharophagus degradans (strain 2-40 / ATCC 43961 / DSM 17024)</name>
    <dbReference type="NCBI Taxonomy" id="203122"/>
    <lineage>
        <taxon>Bacteria</taxon>
        <taxon>Pseudomonadati</taxon>
        <taxon>Pseudomonadota</taxon>
        <taxon>Gammaproteobacteria</taxon>
        <taxon>Cellvibrionales</taxon>
        <taxon>Cellvibrionaceae</taxon>
        <taxon>Saccharophagus</taxon>
    </lineage>
</organism>
<accession>Q21LQ6</accession>
<gene>
    <name evidence="2" type="ordered locus">Sde_1111</name>
</gene>
<evidence type="ECO:0000313" key="2">
    <source>
        <dbReference type="EMBL" id="ABD80373.1"/>
    </source>
</evidence>
<name>Q21LQ6_SACD2</name>